<dbReference type="InterPro" id="IPR037238">
    <property type="entry name" value="YbiA-like_sf"/>
</dbReference>
<reference evidence="4 6" key="1">
    <citation type="submission" date="2021-03" db="EMBL/GenBank/DDBJ databases">
        <title>Draft genome and methylome analysis of Thiotrix fructosivoruns ATCC 49748.</title>
        <authorList>
            <person name="Fomenkov A."/>
            <person name="Grabovich M.Y."/>
            <person name="Roberts R.J."/>
        </authorList>
    </citation>
    <scope>NUCLEOTIDE SEQUENCE [LARGE SCALE GENOMIC DNA]</scope>
    <source>
        <strain evidence="4 6">ATCC 49748</strain>
    </source>
</reference>
<dbReference type="CDD" id="cd15457">
    <property type="entry name" value="NADAR"/>
    <property type="match status" value="1"/>
</dbReference>
<comment type="catalytic activity">
    <reaction evidence="1">
        <text>5-amino-6-(5-phospho-D-ribosylamino)uracil + H2O = 5,6-diaminouracil + D-ribose 5-phosphate</text>
        <dbReference type="Rhea" id="RHEA:55020"/>
        <dbReference type="ChEBI" id="CHEBI:15377"/>
        <dbReference type="ChEBI" id="CHEBI:46252"/>
        <dbReference type="ChEBI" id="CHEBI:58453"/>
        <dbReference type="ChEBI" id="CHEBI:78346"/>
    </reaction>
</comment>
<evidence type="ECO:0000256" key="1">
    <source>
        <dbReference type="ARBA" id="ARBA00000022"/>
    </source>
</evidence>
<sequence length="186" mass="20937">MHNVNISSHAELCEYLDHGGFAKFLFFWGHQPAQAGFTTKTCFSQWFESAFEVNGIRYPTAEHYMMAEKARLFADHEALQRILTAPNPGAAKALGREIRHFDEKVWVKHRFAIVVAANIAKFSQHPALGEFLINTGNRVLVEASPVDRIWGNGLAADHPAAENPHEWQGLNLLGFALMQVREQLTI</sequence>
<evidence type="ECO:0000313" key="6">
    <source>
        <dbReference type="Proteomes" id="UP000664466"/>
    </source>
</evidence>
<accession>A0A8B0SPH3</accession>
<evidence type="ECO:0000259" key="3">
    <source>
        <dbReference type="Pfam" id="PF08719"/>
    </source>
</evidence>
<protein>
    <submittedName>
        <fullName evidence="5">NADAR family protein</fullName>
    </submittedName>
</protein>
<proteinExistence type="predicted"/>
<organism evidence="5">
    <name type="scientific">Thiothrix fructosivorans</name>
    <dbReference type="NCBI Taxonomy" id="111770"/>
    <lineage>
        <taxon>Bacteria</taxon>
        <taxon>Pseudomonadati</taxon>
        <taxon>Pseudomonadota</taxon>
        <taxon>Gammaproteobacteria</taxon>
        <taxon>Thiotrichales</taxon>
        <taxon>Thiotrichaceae</taxon>
        <taxon>Thiothrix</taxon>
    </lineage>
</organism>
<name>A0A8B0SPH3_9GAMM</name>
<dbReference type="Proteomes" id="UP000664466">
    <property type="component" value="Unassembled WGS sequence"/>
</dbReference>
<dbReference type="Gene3D" id="1.10.357.40">
    <property type="entry name" value="YbiA-like"/>
    <property type="match status" value="1"/>
</dbReference>
<feature type="domain" description="NADAR" evidence="3">
    <location>
        <begin position="26"/>
        <end position="184"/>
    </location>
</feature>
<dbReference type="SUPFAM" id="SSF143990">
    <property type="entry name" value="YbiA-like"/>
    <property type="match status" value="1"/>
</dbReference>
<gene>
    <name evidence="5" type="ORF">J1836_013580</name>
    <name evidence="4" type="ORF">J1836_18190</name>
</gene>
<dbReference type="EMBL" id="JAFMPM010000008">
    <property type="protein sequence ID" value="MBO0614832.1"/>
    <property type="molecule type" value="Genomic_DNA"/>
</dbReference>
<dbReference type="EMBL" id="CP072748">
    <property type="protein sequence ID" value="QTX12839.1"/>
    <property type="molecule type" value="Genomic_DNA"/>
</dbReference>
<comment type="catalytic activity">
    <reaction evidence="2">
        <text>2,5-diamino-6-hydroxy-4-(5-phosphoribosylamino)-pyrimidine + H2O = 2,5,6-triamino-4-hydroxypyrimidine + D-ribose 5-phosphate</text>
        <dbReference type="Rhea" id="RHEA:23436"/>
        <dbReference type="ChEBI" id="CHEBI:15377"/>
        <dbReference type="ChEBI" id="CHEBI:58614"/>
        <dbReference type="ChEBI" id="CHEBI:78346"/>
        <dbReference type="ChEBI" id="CHEBI:137796"/>
    </reaction>
</comment>
<dbReference type="Pfam" id="PF08719">
    <property type="entry name" value="NADAR"/>
    <property type="match status" value="1"/>
</dbReference>
<keyword evidence="6" id="KW-1185">Reference proteome</keyword>
<dbReference type="NCBIfam" id="TIGR02464">
    <property type="entry name" value="ribofla_fusion"/>
    <property type="match status" value="1"/>
</dbReference>
<evidence type="ECO:0000313" key="5">
    <source>
        <dbReference type="EMBL" id="QTX12839.1"/>
    </source>
</evidence>
<evidence type="ECO:0000313" key="4">
    <source>
        <dbReference type="EMBL" id="MBO0614832.1"/>
    </source>
</evidence>
<evidence type="ECO:0000256" key="2">
    <source>
        <dbReference type="ARBA" id="ARBA00000751"/>
    </source>
</evidence>
<reference evidence="5" key="2">
    <citation type="submission" date="2021-04" db="EMBL/GenBank/DDBJ databases">
        <title>Complete Genome and methylome analysis of Thiothrix fructosivorans ATCC 49748.</title>
        <authorList>
            <person name="Fomenkov A."/>
            <person name="Sun L."/>
            <person name="Vincze T."/>
            <person name="Grabovich M.Y."/>
            <person name="Roberts R.J."/>
        </authorList>
    </citation>
    <scope>NUCLEOTIDE SEQUENCE</scope>
    <source>
        <strain evidence="5">ATCC 49748</strain>
    </source>
</reference>
<dbReference type="InterPro" id="IPR012816">
    <property type="entry name" value="NADAR"/>
</dbReference>
<dbReference type="AlphaFoldDB" id="A0A8B0SPH3"/>